<dbReference type="InterPro" id="IPR020449">
    <property type="entry name" value="Tscrpt_reg_AraC-type_HTH"/>
</dbReference>
<feature type="domain" description="HTH araC/xylS-type" evidence="5">
    <location>
        <begin position="648"/>
        <end position="746"/>
    </location>
</feature>
<dbReference type="PANTHER" id="PTHR43280">
    <property type="entry name" value="ARAC-FAMILY TRANSCRIPTIONAL REGULATOR"/>
    <property type="match status" value="1"/>
</dbReference>
<keyword evidence="4" id="KW-0472">Membrane</keyword>
<reference evidence="7" key="1">
    <citation type="submission" date="2018-08" db="EMBL/GenBank/DDBJ databases">
        <authorList>
            <person name="Chevrot R."/>
        </authorList>
    </citation>
    <scope>NUCLEOTIDE SEQUENCE [LARGE SCALE GENOMIC DNA]</scope>
</reference>
<protein>
    <recommendedName>
        <fullName evidence="5">HTH araC/xylS-type domain-containing protein</fullName>
    </recommendedName>
</protein>
<feature type="transmembrane region" description="Helical" evidence="4">
    <location>
        <begin position="297"/>
        <end position="317"/>
    </location>
</feature>
<sequence>MRRLLMNVGLLQIFLALLIVIMVMFASNYIVHKNSISEVYEEVAQNNALIVKTMIQSIDNSFRSLDGMNHSIHSLPYTNIVNSDGSTDMAKVYDLQRNVTSLVSKVDFIEDVIVFHDNSNLAITLHGTTDLEEVFEQKYAHSIYNAAYWKRYMSTPHEAKVFPADTYKVMNSGSSWQKKKLLIMVGGSKFRLSDKHIMFLISAEKWMKFVDQTAVIPGASFIVLDANRNVILSTNDDLDLVEVWNQLTSNFQSEGTITGKDFEYNFYKSTYNGFIYINKIPYKFQNINSVSSANQTIMFTAIIGAIALSYLLSMYLYRPIRNIIQQLGLETSKGNDIRNIHKAIRMLQSENGKLGEELEVEHAQNRKAAFLRAIDEYADPSESEQLICKYFPEISKKQQFIMVLIQLLPKEEAESNERIRVEELESRIAAGLKRESIEALLFHVDKLQFVAWIGVDQSSTRRTLFKQLRAYIAAAGNNELSRYEVGACVSSMYSADEVHWKRAFQDVNHGISHRSVSNDEPVLDAEQIRYTHNIYYPLDKIEKLSNYVLCGRLEDAVQIIEDTFEANHKRNIHMHQMVHVAQAMFYDLFRMIGNPSLEKAEWSKLEGDFLRSITRGSRYTEIKQALIKVAAFLAKQCKSEPTNKLNPAFIAQYIELHYMENLYLDYIAEVFHTSPKYFSSYFKKTFDINYVDYLNKVRLAHARELLKHTSYSVTEIGEKTGYLNASTFATTFKKYYGISPSEYRKRQTG</sequence>
<dbReference type="RefSeq" id="WP_138185440.1">
    <property type="nucleotide sequence ID" value="NZ_LS992241.1"/>
</dbReference>
<dbReference type="SUPFAM" id="SSF46689">
    <property type="entry name" value="Homeodomain-like"/>
    <property type="match status" value="2"/>
</dbReference>
<dbReference type="Gene3D" id="1.10.10.60">
    <property type="entry name" value="Homeodomain-like"/>
    <property type="match status" value="2"/>
</dbReference>
<dbReference type="GO" id="GO:0043565">
    <property type="term" value="F:sequence-specific DNA binding"/>
    <property type="evidence" value="ECO:0007669"/>
    <property type="project" value="InterPro"/>
</dbReference>
<accession>A0A383R8P6</accession>
<evidence type="ECO:0000259" key="5">
    <source>
        <dbReference type="PROSITE" id="PS01124"/>
    </source>
</evidence>
<dbReference type="SMART" id="SM00342">
    <property type="entry name" value="HTH_ARAC"/>
    <property type="match status" value="1"/>
</dbReference>
<dbReference type="PROSITE" id="PS00041">
    <property type="entry name" value="HTH_ARAC_FAMILY_1"/>
    <property type="match status" value="1"/>
</dbReference>
<proteinExistence type="predicted"/>
<evidence type="ECO:0000256" key="3">
    <source>
        <dbReference type="ARBA" id="ARBA00023163"/>
    </source>
</evidence>
<keyword evidence="4" id="KW-1133">Transmembrane helix</keyword>
<evidence type="ECO:0000256" key="4">
    <source>
        <dbReference type="SAM" id="Phobius"/>
    </source>
</evidence>
<dbReference type="PRINTS" id="PR00032">
    <property type="entry name" value="HTHARAC"/>
</dbReference>
<dbReference type="AlphaFoldDB" id="A0A383R8P6"/>
<evidence type="ECO:0000256" key="1">
    <source>
        <dbReference type="ARBA" id="ARBA00023015"/>
    </source>
</evidence>
<evidence type="ECO:0000313" key="7">
    <source>
        <dbReference type="Proteomes" id="UP000304148"/>
    </source>
</evidence>
<dbReference type="PROSITE" id="PS01124">
    <property type="entry name" value="HTH_ARAC_FAMILY_2"/>
    <property type="match status" value="1"/>
</dbReference>
<name>A0A383R8P6_PAEAL</name>
<dbReference type="Proteomes" id="UP000304148">
    <property type="component" value="Chromosome"/>
</dbReference>
<keyword evidence="1" id="KW-0805">Transcription regulation</keyword>
<keyword evidence="4" id="KW-0812">Transmembrane</keyword>
<keyword evidence="3" id="KW-0804">Transcription</keyword>
<dbReference type="GO" id="GO:0003700">
    <property type="term" value="F:DNA-binding transcription factor activity"/>
    <property type="evidence" value="ECO:0007669"/>
    <property type="project" value="InterPro"/>
</dbReference>
<dbReference type="PANTHER" id="PTHR43280:SF2">
    <property type="entry name" value="HTH-TYPE TRANSCRIPTIONAL REGULATOR EXSA"/>
    <property type="match status" value="1"/>
</dbReference>
<dbReference type="Pfam" id="PF12833">
    <property type="entry name" value="HTH_18"/>
    <property type="match status" value="1"/>
</dbReference>
<dbReference type="InterPro" id="IPR018060">
    <property type="entry name" value="HTH_AraC"/>
</dbReference>
<organism evidence="6 7">
    <name type="scientific">Paenibacillus alvei</name>
    <name type="common">Bacillus alvei</name>
    <dbReference type="NCBI Taxonomy" id="44250"/>
    <lineage>
        <taxon>Bacteria</taxon>
        <taxon>Bacillati</taxon>
        <taxon>Bacillota</taxon>
        <taxon>Bacilli</taxon>
        <taxon>Bacillales</taxon>
        <taxon>Paenibacillaceae</taxon>
        <taxon>Paenibacillus</taxon>
    </lineage>
</organism>
<evidence type="ECO:0000313" key="6">
    <source>
        <dbReference type="EMBL" id="SYX83318.1"/>
    </source>
</evidence>
<dbReference type="EMBL" id="LS992241">
    <property type="protein sequence ID" value="SYX83318.1"/>
    <property type="molecule type" value="Genomic_DNA"/>
</dbReference>
<dbReference type="InterPro" id="IPR009057">
    <property type="entry name" value="Homeodomain-like_sf"/>
</dbReference>
<evidence type="ECO:0000256" key="2">
    <source>
        <dbReference type="ARBA" id="ARBA00023125"/>
    </source>
</evidence>
<gene>
    <name evidence="6" type="ORF">PBLR_11740</name>
</gene>
<keyword evidence="2" id="KW-0238">DNA-binding</keyword>
<dbReference type="InterPro" id="IPR018062">
    <property type="entry name" value="HTH_AraC-typ_CS"/>
</dbReference>